<evidence type="ECO:0000313" key="3">
    <source>
        <dbReference type="EMBL" id="CAD6185481.1"/>
    </source>
</evidence>
<dbReference type="Pfam" id="PF02820">
    <property type="entry name" value="MBT"/>
    <property type="match status" value="1"/>
</dbReference>
<dbReference type="Pfam" id="PF12140">
    <property type="entry name" value="SLED"/>
    <property type="match status" value="1"/>
</dbReference>
<name>A0A8S1GRB1_9PELO</name>
<dbReference type="GO" id="GO:0005634">
    <property type="term" value="C:nucleus"/>
    <property type="evidence" value="ECO:0007669"/>
    <property type="project" value="InterPro"/>
</dbReference>
<proteinExistence type="predicted"/>
<dbReference type="Gene3D" id="2.30.30.140">
    <property type="match status" value="1"/>
</dbReference>
<comment type="caution">
    <text evidence="3">The sequence shown here is derived from an EMBL/GenBank/DDBJ whole genome shotgun (WGS) entry which is preliminary data.</text>
</comment>
<organism evidence="3 4">
    <name type="scientific">Caenorhabditis auriculariae</name>
    <dbReference type="NCBI Taxonomy" id="2777116"/>
    <lineage>
        <taxon>Eukaryota</taxon>
        <taxon>Metazoa</taxon>
        <taxon>Ecdysozoa</taxon>
        <taxon>Nematoda</taxon>
        <taxon>Chromadorea</taxon>
        <taxon>Rhabditida</taxon>
        <taxon>Rhabditina</taxon>
        <taxon>Rhabditomorpha</taxon>
        <taxon>Rhabditoidea</taxon>
        <taxon>Rhabditidae</taxon>
        <taxon>Peloderinae</taxon>
        <taxon>Caenorhabditis</taxon>
    </lineage>
</organism>
<sequence>MDFSTYVPKLVIENRTNDKTNEFEKWSSYLYLSCVMPSIDPALCGHDTYFDRSVISLICITGHNICVMPQPDIVRVATVKIVLDNEIRLKYLDGNREIDYVAVDKIVTDEKIICDAKNFCEEILNDYTPFVDHRKLLLHRNYLPWKVYDLVQRGQFFEIQDPNDPATVHIAKVMKVRGPIITAESGTAVFNIHMADVLCHELGWGRKTHEKVKYVEENNINQKVYLESPVPAIIFERNHITQHGLLPGYLVEVLAKDRQTFYYAHVKEIINDHYFTVVSGEYEPADSLIEHMAHRRSTHIFPVGFAASIGYTLQPPNNVNEDVKSKFNWDIYRTMYCPNGVPAENIGALEEPRSKVPTLRYLLHFSYEQGFFSPALIVRAEKGFVWLVCGANFRARAPYIFHQKDLSLFPVCAFDRYSLPFIKEPPLETYPKWDMKDGHRFGLDKKYTSVPTNIFDPSTSEKPFMTKCLLESDSWSPRIYTNLNCDFGPNMDVEAVKNLRKFFEAGSIPSVTSQIFKDLLNCVTKPEKQKAIIACFGNVSEAANYGTMTVKCRVRSGLDKLVLRVPSCKTRQLGGWLRTVTRAMQCCPNVLSLKPIRDDFTCVFCEKGRRLFAMKRRFIVRPIEKTENRVMWFEVMRMTEQVIANVPMEDQKKIAPNLDYDRDNENPFLTDRKNVYEFMDAFEKYTEQRRSITQKPAEIVVLSDDDSSKSNKQPSSVATASVSVQNKRKFSASSEKAMPSKASTDSSILSKNKPSSSIEERLVHGSPTIVRKSKTQAFQLNIQKSVDPRTWNAKELYEYMGKYWARKLSPEAIKVLLEMNVDGDQFASFNFARCVRILDGLPETIAMKLFDIVEAFREHIYLNFLAA</sequence>
<dbReference type="Proteomes" id="UP000835052">
    <property type="component" value="Unassembled WGS sequence"/>
</dbReference>
<dbReference type="InterPro" id="IPR021987">
    <property type="entry name" value="SLED"/>
</dbReference>
<dbReference type="EMBL" id="CAJGYM010000002">
    <property type="protein sequence ID" value="CAD6185481.1"/>
    <property type="molecule type" value="Genomic_DNA"/>
</dbReference>
<dbReference type="InterPro" id="IPR038348">
    <property type="entry name" value="SLED_sf"/>
</dbReference>
<keyword evidence="4" id="KW-1185">Reference proteome</keyword>
<feature type="compositionally biased region" description="Low complexity" evidence="1">
    <location>
        <begin position="746"/>
        <end position="757"/>
    </location>
</feature>
<dbReference type="InterPro" id="IPR004092">
    <property type="entry name" value="Mbt"/>
</dbReference>
<feature type="region of interest" description="Disordered" evidence="1">
    <location>
        <begin position="703"/>
        <end position="760"/>
    </location>
</feature>
<dbReference type="SMART" id="SM00561">
    <property type="entry name" value="MBT"/>
    <property type="match status" value="1"/>
</dbReference>
<reference evidence="3" key="1">
    <citation type="submission" date="2020-10" db="EMBL/GenBank/DDBJ databases">
        <authorList>
            <person name="Kikuchi T."/>
        </authorList>
    </citation>
    <scope>NUCLEOTIDE SEQUENCE</scope>
    <source>
        <strain evidence="3">NKZ352</strain>
    </source>
</reference>
<feature type="compositionally biased region" description="Polar residues" evidence="1">
    <location>
        <begin position="710"/>
        <end position="725"/>
    </location>
</feature>
<evidence type="ECO:0000313" key="4">
    <source>
        <dbReference type="Proteomes" id="UP000835052"/>
    </source>
</evidence>
<evidence type="ECO:0000256" key="1">
    <source>
        <dbReference type="SAM" id="MobiDB-lite"/>
    </source>
</evidence>
<dbReference type="OrthoDB" id="5912862at2759"/>
<dbReference type="SUPFAM" id="SSF63748">
    <property type="entry name" value="Tudor/PWWP/MBT"/>
    <property type="match status" value="2"/>
</dbReference>
<gene>
    <name evidence="3" type="ORF">CAUJ_LOCUS1400</name>
</gene>
<feature type="domain" description="SLED" evidence="2">
    <location>
        <begin position="477"/>
        <end position="592"/>
    </location>
</feature>
<dbReference type="Gene3D" id="3.90.1150.190">
    <property type="entry name" value="SLED domain"/>
    <property type="match status" value="1"/>
</dbReference>
<evidence type="ECO:0000259" key="2">
    <source>
        <dbReference type="Pfam" id="PF12140"/>
    </source>
</evidence>
<accession>A0A8S1GRB1</accession>
<dbReference type="GO" id="GO:0006355">
    <property type="term" value="P:regulation of DNA-templated transcription"/>
    <property type="evidence" value="ECO:0007669"/>
    <property type="project" value="InterPro"/>
</dbReference>
<dbReference type="AlphaFoldDB" id="A0A8S1GRB1"/>
<protein>
    <recommendedName>
        <fullName evidence="2">SLED domain-containing protein</fullName>
    </recommendedName>
</protein>